<dbReference type="PANTHER" id="PTHR46159:SF6">
    <property type="entry name" value="OS12G0605300 PROTEIN"/>
    <property type="match status" value="1"/>
</dbReference>
<evidence type="ECO:0000313" key="2">
    <source>
        <dbReference type="Proteomes" id="UP001055439"/>
    </source>
</evidence>
<sequence length="255" mass="27565">MYCSDACGCQHCPNRPEYQEMISDLTEEIETQNTHAFGPNVVQPADQPSVLGLHPGTEWDAIAGSPIACRITANVSRSGVTLLENSSFLPLVLLLDVVRYICCPPLPFLLLKAKMGCSRLCHCEGCNNPFDRNGTESFMESKKREEDSYGGKPCNEDSLQVLTANSCQHLFLPSHHSGISLPCASSDPVGSRRVAEPAHPSPALGSFGQLASADALPAGSFPHSQLMFPRQNIVPPWGQSPINYTTSDVTEHSAQ</sequence>
<dbReference type="GO" id="GO:0003700">
    <property type="term" value="F:DNA-binding transcription factor activity"/>
    <property type="evidence" value="ECO:0007669"/>
    <property type="project" value="InterPro"/>
</dbReference>
<dbReference type="InterPro" id="IPR044522">
    <property type="entry name" value="TSO1-like"/>
</dbReference>
<evidence type="ECO:0000313" key="1">
    <source>
        <dbReference type="EMBL" id="URD75345.1"/>
    </source>
</evidence>
<dbReference type="PANTHER" id="PTHR46159">
    <property type="entry name" value="PROTEIN TESMIN/TSO1-LIKE CXC 2"/>
    <property type="match status" value="1"/>
</dbReference>
<name>A0A9E7JBS7_9LILI</name>
<dbReference type="Proteomes" id="UP001055439">
    <property type="component" value="Chromosome 1"/>
</dbReference>
<evidence type="ECO:0008006" key="3">
    <source>
        <dbReference type="Google" id="ProtNLM"/>
    </source>
</evidence>
<proteinExistence type="predicted"/>
<accession>A0A9E7JBS7</accession>
<reference evidence="1" key="1">
    <citation type="submission" date="2022-05" db="EMBL/GenBank/DDBJ databases">
        <title>The Musa troglodytarum L. genome provides insights into the mechanism of non-climacteric behaviour and enrichment of carotenoids.</title>
        <authorList>
            <person name="Wang J."/>
        </authorList>
    </citation>
    <scope>NUCLEOTIDE SEQUENCE</scope>
    <source>
        <tissue evidence="1">Leaf</tissue>
    </source>
</reference>
<keyword evidence="2" id="KW-1185">Reference proteome</keyword>
<organism evidence="1 2">
    <name type="scientific">Musa troglodytarum</name>
    <name type="common">fe'i banana</name>
    <dbReference type="NCBI Taxonomy" id="320322"/>
    <lineage>
        <taxon>Eukaryota</taxon>
        <taxon>Viridiplantae</taxon>
        <taxon>Streptophyta</taxon>
        <taxon>Embryophyta</taxon>
        <taxon>Tracheophyta</taxon>
        <taxon>Spermatophyta</taxon>
        <taxon>Magnoliopsida</taxon>
        <taxon>Liliopsida</taxon>
        <taxon>Zingiberales</taxon>
        <taxon>Musaceae</taxon>
        <taxon>Musa</taxon>
    </lineage>
</organism>
<dbReference type="EMBL" id="CP097502">
    <property type="protein sequence ID" value="URD75345.1"/>
    <property type="molecule type" value="Genomic_DNA"/>
</dbReference>
<gene>
    <name evidence="1" type="ORF">MUK42_35626</name>
</gene>
<protein>
    <recommendedName>
        <fullName evidence="3">CRC domain-containing protein</fullName>
    </recommendedName>
</protein>
<dbReference type="AlphaFoldDB" id="A0A9E7JBS7"/>